<dbReference type="Gene3D" id="3.50.50.60">
    <property type="entry name" value="FAD/NAD(P)-binding domain"/>
    <property type="match status" value="1"/>
</dbReference>
<dbReference type="InterPro" id="IPR050703">
    <property type="entry name" value="Flavin_MAO"/>
</dbReference>
<dbReference type="SUPFAM" id="SSF51905">
    <property type="entry name" value="FAD/NAD(P)-binding domain"/>
    <property type="match status" value="1"/>
</dbReference>
<dbReference type="Proteomes" id="UP000466431">
    <property type="component" value="Chromosome"/>
</dbReference>
<protein>
    <submittedName>
        <fullName evidence="3">Putative flavin-containing monoamine oxidase AofH</fullName>
    </submittedName>
</protein>
<accession>A0A7I7RH20</accession>
<dbReference type="Pfam" id="PF01593">
    <property type="entry name" value="Amino_oxidase"/>
    <property type="match status" value="1"/>
</dbReference>
<dbReference type="AlphaFoldDB" id="A0A7I7RH20"/>
<evidence type="ECO:0000313" key="3">
    <source>
        <dbReference type="EMBL" id="BBY43872.1"/>
    </source>
</evidence>
<evidence type="ECO:0000313" key="4">
    <source>
        <dbReference type="Proteomes" id="UP000466431"/>
    </source>
</evidence>
<gene>
    <name evidence="3" type="primary">aofH</name>
    <name evidence="3" type="ORF">MCEL_21670</name>
</gene>
<dbReference type="GO" id="GO:0016491">
    <property type="term" value="F:oxidoreductase activity"/>
    <property type="evidence" value="ECO:0007669"/>
    <property type="project" value="InterPro"/>
</dbReference>
<dbReference type="InterPro" id="IPR036188">
    <property type="entry name" value="FAD/NAD-bd_sf"/>
</dbReference>
<evidence type="ECO:0000256" key="1">
    <source>
        <dbReference type="ARBA" id="ARBA00005995"/>
    </source>
</evidence>
<sequence>MVRELGLDVEPARQLGYPVMWRLPGRQARRRLPPPATWLGLVRAFSSLAWLSRGIDADAPWSSSRAAELDGRSVAGWLDERHLDAGSRYLLERLVGSLARENLGSMSLLHLLWLLRIAGGPWRSLTATFQWRISQGAQQVAVRMGAPLGDAVRFNTPVSRITQHANDADVRAGSLTVHAKRVVVAIPVTQLPRIEFDPPLPPDLVRLAELHIDAGTKVIALLPRGHSVRHNTVVGGDVLWGAWRRGDRVTGFLPATGTAIDDDVLVADLAQAFGVQPQQLRCPTVLRWAEQDHIEGCDAVFAPGEVCACGPLLTKRHGLIEFAGAERSSWPDNMEGAVRSGERAAVQTLSALGD</sequence>
<proteinExistence type="inferred from homology"/>
<name>A0A7I7RH20_MYCCF</name>
<dbReference type="PANTHER" id="PTHR43563">
    <property type="entry name" value="AMINE OXIDASE"/>
    <property type="match status" value="1"/>
</dbReference>
<reference evidence="3 4" key="1">
    <citation type="journal article" date="2019" name="Emerg. Microbes Infect.">
        <title>Comprehensive subspecies identification of 175 nontuberculous mycobacteria species based on 7547 genomic profiles.</title>
        <authorList>
            <person name="Matsumoto Y."/>
            <person name="Kinjo T."/>
            <person name="Motooka D."/>
            <person name="Nabeya D."/>
            <person name="Jung N."/>
            <person name="Uechi K."/>
            <person name="Horii T."/>
            <person name="Iida T."/>
            <person name="Fujita J."/>
            <person name="Nakamura S."/>
        </authorList>
    </citation>
    <scope>NUCLEOTIDE SEQUENCE [LARGE SCALE GENOMIC DNA]</scope>
    <source>
        <strain evidence="3 4">JCM 18439</strain>
    </source>
</reference>
<dbReference type="InterPro" id="IPR002937">
    <property type="entry name" value="Amino_oxidase"/>
</dbReference>
<feature type="domain" description="Amine oxidase" evidence="2">
    <location>
        <begin position="3"/>
        <end position="347"/>
    </location>
</feature>
<dbReference type="KEGG" id="mcee:MCEL_21670"/>
<evidence type="ECO:0000259" key="2">
    <source>
        <dbReference type="Pfam" id="PF01593"/>
    </source>
</evidence>
<comment type="similarity">
    <text evidence="1">Belongs to the flavin monoamine oxidase family.</text>
</comment>
<dbReference type="PANTHER" id="PTHR43563:SF1">
    <property type="entry name" value="AMINE OXIDASE [FLAVIN-CONTAINING] B"/>
    <property type="match status" value="1"/>
</dbReference>
<dbReference type="EMBL" id="AP022591">
    <property type="protein sequence ID" value="BBY43872.1"/>
    <property type="molecule type" value="Genomic_DNA"/>
</dbReference>
<organism evidence="3 4">
    <name type="scientific">Mycolicibacterium celeriflavum</name>
    <name type="common">Mycobacterium celeriflavum</name>
    <dbReference type="NCBI Taxonomy" id="1249101"/>
    <lineage>
        <taxon>Bacteria</taxon>
        <taxon>Bacillati</taxon>
        <taxon>Actinomycetota</taxon>
        <taxon>Actinomycetes</taxon>
        <taxon>Mycobacteriales</taxon>
        <taxon>Mycobacteriaceae</taxon>
        <taxon>Mycolicibacterium</taxon>
    </lineage>
</organism>
<keyword evidence="4" id="KW-1185">Reference proteome</keyword>